<evidence type="ECO:0000313" key="1">
    <source>
        <dbReference type="EMBL" id="GFU18781.1"/>
    </source>
</evidence>
<reference evidence="1" key="1">
    <citation type="submission" date="2020-08" db="EMBL/GenBank/DDBJ databases">
        <title>Multicomponent nature underlies the extraordinary mechanical properties of spider dragline silk.</title>
        <authorList>
            <person name="Kono N."/>
            <person name="Nakamura H."/>
            <person name="Mori M."/>
            <person name="Yoshida Y."/>
            <person name="Ohtoshi R."/>
            <person name="Malay A.D."/>
            <person name="Moran D.A.P."/>
            <person name="Tomita M."/>
            <person name="Numata K."/>
            <person name="Arakawa K."/>
        </authorList>
    </citation>
    <scope>NUCLEOTIDE SEQUENCE</scope>
</reference>
<protein>
    <submittedName>
        <fullName evidence="1">Uncharacterized protein</fullName>
    </submittedName>
</protein>
<accession>A0A8X6QCA1</accession>
<dbReference type="InterPro" id="IPR036397">
    <property type="entry name" value="RNaseH_sf"/>
</dbReference>
<dbReference type="Proteomes" id="UP000887013">
    <property type="component" value="Unassembled WGS sequence"/>
</dbReference>
<evidence type="ECO:0000313" key="2">
    <source>
        <dbReference type="Proteomes" id="UP000887013"/>
    </source>
</evidence>
<dbReference type="Gene3D" id="3.30.420.10">
    <property type="entry name" value="Ribonuclease H-like superfamily/Ribonuclease H"/>
    <property type="match status" value="1"/>
</dbReference>
<dbReference type="EMBL" id="BMAW01030929">
    <property type="protein sequence ID" value="GFU18781.1"/>
    <property type="molecule type" value="Genomic_DNA"/>
</dbReference>
<dbReference type="AlphaFoldDB" id="A0A8X6QCA1"/>
<sequence length="104" mass="11982">MEQLLEFANDVVSRIDNSFDVLKVWFRDGAHFHLNGYDNKQNWCLQGAAFVDGTVTSKRYCVVLSNNFIPVIQSDPEFDLMWFIEVGAGPHRISNVFALLEEHF</sequence>
<keyword evidence="2" id="KW-1185">Reference proteome</keyword>
<proteinExistence type="predicted"/>
<gene>
    <name evidence="1" type="primary">AVEN_229994_1</name>
    <name evidence="1" type="ORF">NPIL_218881</name>
</gene>
<comment type="caution">
    <text evidence="1">The sequence shown here is derived from an EMBL/GenBank/DDBJ whole genome shotgun (WGS) entry which is preliminary data.</text>
</comment>
<name>A0A8X6QCA1_NEPPI</name>
<dbReference type="GO" id="GO:0003676">
    <property type="term" value="F:nucleic acid binding"/>
    <property type="evidence" value="ECO:0007669"/>
    <property type="project" value="InterPro"/>
</dbReference>
<organism evidence="1 2">
    <name type="scientific">Nephila pilipes</name>
    <name type="common">Giant wood spider</name>
    <name type="synonym">Nephila maculata</name>
    <dbReference type="NCBI Taxonomy" id="299642"/>
    <lineage>
        <taxon>Eukaryota</taxon>
        <taxon>Metazoa</taxon>
        <taxon>Ecdysozoa</taxon>
        <taxon>Arthropoda</taxon>
        <taxon>Chelicerata</taxon>
        <taxon>Arachnida</taxon>
        <taxon>Araneae</taxon>
        <taxon>Araneomorphae</taxon>
        <taxon>Entelegynae</taxon>
        <taxon>Araneoidea</taxon>
        <taxon>Nephilidae</taxon>
        <taxon>Nephila</taxon>
    </lineage>
</organism>